<evidence type="ECO:0000313" key="3">
    <source>
        <dbReference type="WBParaSite" id="DME_0001096701-mRNA-1"/>
    </source>
</evidence>
<evidence type="ECO:0000313" key="1">
    <source>
        <dbReference type="Proteomes" id="UP000038040"/>
    </source>
</evidence>
<proteinExistence type="predicted"/>
<dbReference type="WBParaSite" id="DME_0001096701-mRNA-1">
    <property type="protein sequence ID" value="DME_0001096701-mRNA-1"/>
    <property type="gene ID" value="DME_0001096701"/>
</dbReference>
<accession>A0A0N4UIA7</accession>
<sequence>MKECEWRVGIPFNIPQRWNCDEICRAKLHNEQMYTRTHVRIPAIKCSNVTRTVVCTKAFFRFSLSVISDQTVTSHFCRNLDRQKKTDGEELIQ</sequence>
<dbReference type="Proteomes" id="UP000038040">
    <property type="component" value="Unplaced"/>
</dbReference>
<name>A0A0N4UIA7_DRAME</name>
<reference evidence="2 3" key="1">
    <citation type="submission" date="2017-02" db="UniProtKB">
        <authorList>
            <consortium name="WormBaseParasite"/>
        </authorList>
    </citation>
    <scope>IDENTIFICATION</scope>
</reference>
<organism evidence="1 2">
    <name type="scientific">Dracunculus medinensis</name>
    <name type="common">Guinea worm</name>
    <dbReference type="NCBI Taxonomy" id="318479"/>
    <lineage>
        <taxon>Eukaryota</taxon>
        <taxon>Metazoa</taxon>
        <taxon>Ecdysozoa</taxon>
        <taxon>Nematoda</taxon>
        <taxon>Chromadorea</taxon>
        <taxon>Rhabditida</taxon>
        <taxon>Spirurina</taxon>
        <taxon>Dracunculoidea</taxon>
        <taxon>Dracunculidae</taxon>
        <taxon>Dracunculus</taxon>
    </lineage>
</organism>
<protein>
    <submittedName>
        <fullName evidence="2 3">Uncharacterized protein</fullName>
    </submittedName>
</protein>
<dbReference type="WBParaSite" id="DME_0000733101-mRNA-1">
    <property type="protein sequence ID" value="DME_0000733101-mRNA-1"/>
    <property type="gene ID" value="DME_0000733101"/>
</dbReference>
<dbReference type="AlphaFoldDB" id="A0A0N4UIA7"/>
<evidence type="ECO:0000313" key="2">
    <source>
        <dbReference type="WBParaSite" id="DME_0000733101-mRNA-1"/>
    </source>
</evidence>